<sequence length="209" mass="24637">MDERDYLHHLVRQAEAATDFLSNGRKWERERWVCQRLLQALNIAHRVEDFVTPMQQPPDVLYRDASFEVFFVIDEGRRLNDEWREELERRRAASSLAQLQRREPKPRRITLAEVQQRLGPTLRKKAHNYAERGIDLGELDLLAYVSFKREIPDFNSVFPPPSEYLRQGWRSLSIVGPNYARVLFAHADAPAFLRDNQARTLLFDVEMGF</sequence>
<accession>A0A1H6RPV0</accession>
<dbReference type="SUPFAM" id="SSF52980">
    <property type="entry name" value="Restriction endonuclease-like"/>
    <property type="match status" value="1"/>
</dbReference>
<name>A0A1H6RPV0_9PSED</name>
<keyword evidence="2" id="KW-1185">Reference proteome</keyword>
<gene>
    <name evidence="1" type="ORF">SAMN05216201_10183</name>
</gene>
<evidence type="ECO:0000313" key="1">
    <source>
        <dbReference type="EMBL" id="SEI57789.1"/>
    </source>
</evidence>
<dbReference type="InterPro" id="IPR014796">
    <property type="entry name" value="DUF1780"/>
</dbReference>
<dbReference type="InterPro" id="IPR011335">
    <property type="entry name" value="Restrct_endonuc-II-like"/>
</dbReference>
<dbReference type="OrthoDB" id="9128874at2"/>
<dbReference type="EMBL" id="FNZE01000001">
    <property type="protein sequence ID" value="SEI57789.1"/>
    <property type="molecule type" value="Genomic_DNA"/>
</dbReference>
<protein>
    <recommendedName>
        <fullName evidence="3">DUF1780 domain-containing protein</fullName>
    </recommendedName>
</protein>
<dbReference type="CDD" id="cd22342">
    <property type="entry name" value="Pa4535-like"/>
    <property type="match status" value="1"/>
</dbReference>
<dbReference type="AlphaFoldDB" id="A0A1H6RPV0"/>
<dbReference type="Proteomes" id="UP000242930">
    <property type="component" value="Unassembled WGS sequence"/>
</dbReference>
<dbReference type="InterPro" id="IPR037074">
    <property type="entry name" value="DUF1780_sf"/>
</dbReference>
<proteinExistence type="predicted"/>
<dbReference type="Pfam" id="PF08682">
    <property type="entry name" value="DUF1780"/>
    <property type="match status" value="1"/>
</dbReference>
<evidence type="ECO:0000313" key="2">
    <source>
        <dbReference type="Proteomes" id="UP000242930"/>
    </source>
</evidence>
<dbReference type="STRING" id="915471.SAMN05216201_10183"/>
<dbReference type="RefSeq" id="WP_090305188.1">
    <property type="nucleotide sequence ID" value="NZ_FNZE01000001.1"/>
</dbReference>
<dbReference type="Gene3D" id="3.40.1540.10">
    <property type="entry name" value="Protein of unknown function DUF1780, putative endonuclease"/>
    <property type="match status" value="1"/>
</dbReference>
<reference evidence="2" key="1">
    <citation type="submission" date="2016-10" db="EMBL/GenBank/DDBJ databases">
        <authorList>
            <person name="Varghese N."/>
            <person name="Submissions S."/>
        </authorList>
    </citation>
    <scope>NUCLEOTIDE SEQUENCE [LARGE SCALE GENOMIC DNA]</scope>
    <source>
        <strain evidence="2">LMG 25967</strain>
    </source>
</reference>
<evidence type="ECO:0008006" key="3">
    <source>
        <dbReference type="Google" id="ProtNLM"/>
    </source>
</evidence>
<organism evidence="1 2">
    <name type="scientific">Pseudomonas linyingensis</name>
    <dbReference type="NCBI Taxonomy" id="915471"/>
    <lineage>
        <taxon>Bacteria</taxon>
        <taxon>Pseudomonadati</taxon>
        <taxon>Pseudomonadota</taxon>
        <taxon>Gammaproteobacteria</taxon>
        <taxon>Pseudomonadales</taxon>
        <taxon>Pseudomonadaceae</taxon>
        <taxon>Pseudomonas</taxon>
    </lineage>
</organism>